<keyword evidence="11" id="KW-1185">Reference proteome</keyword>
<keyword evidence="4 6" id="KW-0804">Transcription</keyword>
<dbReference type="InterPro" id="IPR050239">
    <property type="entry name" value="Sigma-70_RNA_pol_init_factors"/>
</dbReference>
<dbReference type="SUPFAM" id="SSF88946">
    <property type="entry name" value="Sigma2 domain of RNA polymerase sigma factors"/>
    <property type="match status" value="1"/>
</dbReference>
<evidence type="ECO:0000256" key="6">
    <source>
        <dbReference type="RuleBase" id="RU362124"/>
    </source>
</evidence>
<dbReference type="CDD" id="cd06171">
    <property type="entry name" value="Sigma70_r4"/>
    <property type="match status" value="1"/>
</dbReference>
<keyword evidence="2 6" id="KW-0731">Sigma factor</keyword>
<evidence type="ECO:0000313" key="11">
    <source>
        <dbReference type="Proteomes" id="UP000276984"/>
    </source>
</evidence>
<organism evidence="10 11">
    <name type="scientific">Brevundimonas naejangsanensis</name>
    <dbReference type="NCBI Taxonomy" id="588932"/>
    <lineage>
        <taxon>Bacteria</taxon>
        <taxon>Pseudomonadati</taxon>
        <taxon>Pseudomonadota</taxon>
        <taxon>Alphaproteobacteria</taxon>
        <taxon>Caulobacterales</taxon>
        <taxon>Caulobacteraceae</taxon>
        <taxon>Brevundimonas</taxon>
    </lineage>
</organism>
<protein>
    <recommendedName>
        <fullName evidence="6">RNA polymerase sigma factor</fullName>
    </recommendedName>
</protein>
<dbReference type="Pfam" id="PF12796">
    <property type="entry name" value="Ank_2"/>
    <property type="match status" value="1"/>
</dbReference>
<dbReference type="InterPro" id="IPR013324">
    <property type="entry name" value="RNA_pol_sigma_r3/r4-like"/>
</dbReference>
<dbReference type="InterPro" id="IPR036770">
    <property type="entry name" value="Ankyrin_rpt-contain_sf"/>
</dbReference>
<keyword evidence="3 6" id="KW-0238">DNA-binding</keyword>
<dbReference type="InterPro" id="IPR002110">
    <property type="entry name" value="Ankyrin_rpt"/>
</dbReference>
<accession>A0A494RKZ1</accession>
<dbReference type="SUPFAM" id="SSF88659">
    <property type="entry name" value="Sigma3 and sigma4 domains of RNA polymerase sigma factors"/>
    <property type="match status" value="2"/>
</dbReference>
<comment type="similarity">
    <text evidence="6">Belongs to the sigma-70 factor family.</text>
</comment>
<dbReference type="PANTHER" id="PTHR30603">
    <property type="entry name" value="RNA POLYMERASE SIGMA FACTOR RPO"/>
    <property type="match status" value="1"/>
</dbReference>
<name>A0A494RKZ1_9CAUL</name>
<evidence type="ECO:0000313" key="10">
    <source>
        <dbReference type="EMBL" id="AYG95593.1"/>
    </source>
</evidence>
<feature type="repeat" description="ANK" evidence="5">
    <location>
        <begin position="27"/>
        <end position="59"/>
    </location>
</feature>
<dbReference type="PROSITE" id="PS00716">
    <property type="entry name" value="SIGMA70_2"/>
    <property type="match status" value="1"/>
</dbReference>
<dbReference type="AlphaFoldDB" id="A0A494RKZ1"/>
<evidence type="ECO:0000259" key="9">
    <source>
        <dbReference type="PROSITE" id="PS00716"/>
    </source>
</evidence>
<dbReference type="Gene3D" id="1.25.40.20">
    <property type="entry name" value="Ankyrin repeat-containing domain"/>
    <property type="match status" value="1"/>
</dbReference>
<dbReference type="OrthoDB" id="9809557at2"/>
<dbReference type="PROSITE" id="PS00715">
    <property type="entry name" value="SIGMA70_1"/>
    <property type="match status" value="1"/>
</dbReference>
<sequence length="623" mass="68436">MAVLKGVEASVLLHIRRGAPVNGCDDRGRTPLMLAAAAGRHEICLLLLSEGAEAALSGPDGRTAADMAEAEGHLALAAALRPARELKIAPEAAAPVNEEAPGEEEDTGGWLAEEDVSTPASDLSLTTRVAAVQDRISRHRVARTEDAWAMADISIPLGKRPGRPDAVLPRGVAALFTTALATGRICETWLERMLPGTGAEQLRLVRNVLDAAGVEVEPAGFWNKAVPPPVRSDRAGPDEVQDALDLLANLIEDNVEPFDIYRTMTDGIAAFGRDEEERLFRTLGDARRALMQALKAGREVLLEWLEAQEAGEGRADVDEDVDDEGEDDRETTGAADQTDLRRFLDQSTMEGTEAVGPPYAALARLLESDTVGKISETIGPVRKALFRYGQARDRIAGASLKLVPWQAWRYRRHGLPLMDLVQEGNIGLLKAIDRFDPARGNRFSTYAVWWIRQAISRAAADQARIIRVPVHMVDNIRQIERAVIEMEADGHPGGVTAEDLARKLQMQPDKVRRILRIKSDAASLEDCPDATAIEDPDVVSPFEAQAVADLRKTMARLLSGLHPREERVLRMRFGIGLASDHTLEEVGQKFDVTRERIRQIELKALRRLQHPNRSRLLRSFLDA</sequence>
<feature type="domain" description="RNA polymerase sigma-70" evidence="8">
    <location>
        <begin position="419"/>
        <end position="432"/>
    </location>
</feature>
<keyword evidence="5" id="KW-0040">ANK repeat</keyword>
<dbReference type="GO" id="GO:0016987">
    <property type="term" value="F:sigma factor activity"/>
    <property type="evidence" value="ECO:0007669"/>
    <property type="project" value="UniProtKB-KW"/>
</dbReference>
<evidence type="ECO:0000256" key="1">
    <source>
        <dbReference type="ARBA" id="ARBA00023015"/>
    </source>
</evidence>
<proteinExistence type="inferred from homology"/>
<dbReference type="GO" id="GO:0003677">
    <property type="term" value="F:DNA binding"/>
    <property type="evidence" value="ECO:0007669"/>
    <property type="project" value="UniProtKB-KW"/>
</dbReference>
<evidence type="ECO:0000256" key="2">
    <source>
        <dbReference type="ARBA" id="ARBA00023082"/>
    </source>
</evidence>
<keyword evidence="1 6" id="KW-0805">Transcription regulation</keyword>
<feature type="compositionally biased region" description="Acidic residues" evidence="7">
    <location>
        <begin position="317"/>
        <end position="329"/>
    </location>
</feature>
<dbReference type="PROSITE" id="PS50088">
    <property type="entry name" value="ANK_REPEAT"/>
    <property type="match status" value="1"/>
</dbReference>
<dbReference type="Gene3D" id="1.10.10.10">
    <property type="entry name" value="Winged helix-like DNA-binding domain superfamily/Winged helix DNA-binding domain"/>
    <property type="match status" value="2"/>
</dbReference>
<dbReference type="InterPro" id="IPR013325">
    <property type="entry name" value="RNA_pol_sigma_r2"/>
</dbReference>
<dbReference type="InterPro" id="IPR000943">
    <property type="entry name" value="RNA_pol_sigma70"/>
</dbReference>
<reference evidence="10 11" key="1">
    <citation type="submission" date="2018-10" db="EMBL/GenBank/DDBJ databases">
        <title>Complete genome sequence of Brevundimonas naejangsanensis BRV3.</title>
        <authorList>
            <person name="Berrios L."/>
            <person name="Ely B."/>
        </authorList>
    </citation>
    <scope>NUCLEOTIDE SEQUENCE [LARGE SCALE GENOMIC DNA]</scope>
    <source>
        <strain evidence="10 11">BRV3</strain>
    </source>
</reference>
<dbReference type="EMBL" id="CP032707">
    <property type="protein sequence ID" value="AYG95593.1"/>
    <property type="molecule type" value="Genomic_DNA"/>
</dbReference>
<feature type="domain" description="RNA polymerase sigma-70" evidence="9">
    <location>
        <begin position="582"/>
        <end position="608"/>
    </location>
</feature>
<feature type="region of interest" description="Disordered" evidence="7">
    <location>
        <begin position="312"/>
        <end position="341"/>
    </location>
</feature>
<gene>
    <name evidence="10" type="ORF">D8I30_10685</name>
</gene>
<dbReference type="InterPro" id="IPR007627">
    <property type="entry name" value="RNA_pol_sigma70_r2"/>
</dbReference>
<dbReference type="Gene3D" id="1.10.601.10">
    <property type="entry name" value="RNA Polymerase Primary Sigma Factor"/>
    <property type="match status" value="1"/>
</dbReference>
<dbReference type="GO" id="GO:0006352">
    <property type="term" value="P:DNA-templated transcription initiation"/>
    <property type="evidence" value="ECO:0007669"/>
    <property type="project" value="InterPro"/>
</dbReference>
<dbReference type="PROSITE" id="PS50297">
    <property type="entry name" value="ANK_REP_REGION"/>
    <property type="match status" value="1"/>
</dbReference>
<dbReference type="Pfam" id="PF04545">
    <property type="entry name" value="Sigma70_r4"/>
    <property type="match status" value="1"/>
</dbReference>
<dbReference type="PANTHER" id="PTHR30603:SF60">
    <property type="entry name" value="RNA POLYMERASE SIGMA FACTOR RPOD"/>
    <property type="match status" value="1"/>
</dbReference>
<evidence type="ECO:0000259" key="8">
    <source>
        <dbReference type="PROSITE" id="PS00715"/>
    </source>
</evidence>
<evidence type="ECO:0000256" key="5">
    <source>
        <dbReference type="PROSITE-ProRule" id="PRU00023"/>
    </source>
</evidence>
<dbReference type="Pfam" id="PF04542">
    <property type="entry name" value="Sigma70_r2"/>
    <property type="match status" value="1"/>
</dbReference>
<dbReference type="Proteomes" id="UP000276984">
    <property type="component" value="Chromosome"/>
</dbReference>
<evidence type="ECO:0000256" key="7">
    <source>
        <dbReference type="SAM" id="MobiDB-lite"/>
    </source>
</evidence>
<comment type="function">
    <text evidence="6">Sigma factors are initiation factors that promote the attachment of RNA polymerase to specific initiation sites and are then released.</text>
</comment>
<dbReference type="SMART" id="SM00248">
    <property type="entry name" value="ANK"/>
    <property type="match status" value="1"/>
</dbReference>
<dbReference type="InterPro" id="IPR036388">
    <property type="entry name" value="WH-like_DNA-bd_sf"/>
</dbReference>
<dbReference type="PRINTS" id="PR00046">
    <property type="entry name" value="SIGMA70FCT"/>
</dbReference>
<evidence type="ECO:0000256" key="3">
    <source>
        <dbReference type="ARBA" id="ARBA00023125"/>
    </source>
</evidence>
<dbReference type="InterPro" id="IPR014284">
    <property type="entry name" value="RNA_pol_sigma-70_dom"/>
</dbReference>
<dbReference type="NCBIfam" id="TIGR02937">
    <property type="entry name" value="sigma70-ECF"/>
    <property type="match status" value="1"/>
</dbReference>
<evidence type="ECO:0000256" key="4">
    <source>
        <dbReference type="ARBA" id="ARBA00023163"/>
    </source>
</evidence>
<dbReference type="SUPFAM" id="SSF48403">
    <property type="entry name" value="Ankyrin repeat"/>
    <property type="match status" value="1"/>
</dbReference>
<dbReference type="InterPro" id="IPR007630">
    <property type="entry name" value="RNA_pol_sigma70_r4"/>
</dbReference>